<dbReference type="STRING" id="27835.A0A0N4XD32"/>
<dbReference type="EMBL" id="UYSL01000152">
    <property type="protein sequence ID" value="VDL62964.1"/>
    <property type="molecule type" value="Genomic_DNA"/>
</dbReference>
<dbReference type="Pfam" id="PF03184">
    <property type="entry name" value="DDE_1"/>
    <property type="match status" value="1"/>
</dbReference>
<proteinExistence type="predicted"/>
<keyword evidence="3" id="KW-1185">Reference proteome</keyword>
<dbReference type="InterPro" id="IPR050863">
    <property type="entry name" value="CenT-Element_Derived"/>
</dbReference>
<dbReference type="WBParaSite" id="NBR_0000039701-mRNA-1">
    <property type="protein sequence ID" value="NBR_0000039701-mRNA-1"/>
    <property type="gene ID" value="NBR_0000039701"/>
</dbReference>
<dbReference type="Proteomes" id="UP000271162">
    <property type="component" value="Unassembled WGS sequence"/>
</dbReference>
<evidence type="ECO:0000313" key="2">
    <source>
        <dbReference type="EMBL" id="VDL62964.1"/>
    </source>
</evidence>
<reference evidence="2 3" key="2">
    <citation type="submission" date="2018-11" db="EMBL/GenBank/DDBJ databases">
        <authorList>
            <consortium name="Pathogen Informatics"/>
        </authorList>
    </citation>
    <scope>NUCLEOTIDE SEQUENCE [LARGE SCALE GENOMIC DNA]</scope>
</reference>
<dbReference type="GO" id="GO:0005634">
    <property type="term" value="C:nucleus"/>
    <property type="evidence" value="ECO:0007669"/>
    <property type="project" value="TreeGrafter"/>
</dbReference>
<dbReference type="InterPro" id="IPR004875">
    <property type="entry name" value="DDE_SF_endonuclease_dom"/>
</dbReference>
<accession>A0A0N4XD32</accession>
<sequence>MLHYIYLLSEQLKWVDGKPNRLPVELPRILRKSYTAAFKLDAVKFSEEHGTAAAALHFEVDRSMIRRWRREKENLHELRPTKRARRFGKPKATEIEGVLYAWLTQKRASNRAVWRLSVRRRTSVGQPLPIDYVDKCTNFRKFVQNESLHISPHNIGNVDEVPVPFDIVYGRTVDKRGADAVKIDSTGHEKSNFTVVLSVTAAGEKLRKKLIPKENFPPEVVVKANPKGWMNEDLMKMWLDEVWNERPHCSNDPSQSLLILDSARCHLTDSLRHLYKESSKIAVIPGGLTKHLQPLDVGINKPFKDKMKEGWEQWMADTTKASYTASGRRKRMTYSEVAALVCNSFFSISADTIVNSFRRALDLDSQMLEEFEALNLLSRYYLNNYLIIQSDKGNTIKS</sequence>
<dbReference type="GO" id="GO:0003677">
    <property type="term" value="F:DNA binding"/>
    <property type="evidence" value="ECO:0007669"/>
    <property type="project" value="TreeGrafter"/>
</dbReference>
<evidence type="ECO:0000259" key="1">
    <source>
        <dbReference type="Pfam" id="PF03184"/>
    </source>
</evidence>
<dbReference type="OMA" id="ATTGHEC"/>
<organism evidence="4">
    <name type="scientific">Nippostrongylus brasiliensis</name>
    <name type="common">Rat hookworm</name>
    <dbReference type="NCBI Taxonomy" id="27835"/>
    <lineage>
        <taxon>Eukaryota</taxon>
        <taxon>Metazoa</taxon>
        <taxon>Ecdysozoa</taxon>
        <taxon>Nematoda</taxon>
        <taxon>Chromadorea</taxon>
        <taxon>Rhabditida</taxon>
        <taxon>Rhabditina</taxon>
        <taxon>Rhabditomorpha</taxon>
        <taxon>Strongyloidea</taxon>
        <taxon>Heligmosomidae</taxon>
        <taxon>Nippostrongylus</taxon>
    </lineage>
</organism>
<dbReference type="PANTHER" id="PTHR19303">
    <property type="entry name" value="TRANSPOSON"/>
    <property type="match status" value="1"/>
</dbReference>
<name>A0A0N4XD32_NIPBR</name>
<gene>
    <name evidence="2" type="ORF">NBR_LOCUS398</name>
</gene>
<reference evidence="4" key="1">
    <citation type="submission" date="2017-02" db="UniProtKB">
        <authorList>
            <consortium name="WormBaseParasite"/>
        </authorList>
    </citation>
    <scope>IDENTIFICATION</scope>
</reference>
<dbReference type="PANTHER" id="PTHR19303:SF74">
    <property type="entry name" value="POGO TRANSPOSABLE ELEMENT WITH KRAB DOMAIN"/>
    <property type="match status" value="1"/>
</dbReference>
<evidence type="ECO:0000313" key="4">
    <source>
        <dbReference type="WBParaSite" id="NBR_0000039701-mRNA-1"/>
    </source>
</evidence>
<feature type="domain" description="DDE-1" evidence="1">
    <location>
        <begin position="212"/>
        <end position="357"/>
    </location>
</feature>
<protein>
    <submittedName>
        <fullName evidence="4">Pogo transposable element with KRAB domain (inferred by orthology to a human protein)</fullName>
    </submittedName>
</protein>
<dbReference type="AlphaFoldDB" id="A0A0N4XD32"/>
<evidence type="ECO:0000313" key="3">
    <source>
        <dbReference type="Proteomes" id="UP000271162"/>
    </source>
</evidence>